<accession>A0A3N4I069</accession>
<proteinExistence type="predicted"/>
<evidence type="ECO:0000256" key="1">
    <source>
        <dbReference type="SAM" id="Coils"/>
    </source>
</evidence>
<gene>
    <name evidence="3" type="ORF">BJ508DRAFT_349049</name>
</gene>
<reference evidence="3 4" key="1">
    <citation type="journal article" date="2018" name="Nat. Ecol. Evol.">
        <title>Pezizomycetes genomes reveal the molecular basis of ectomycorrhizal truffle lifestyle.</title>
        <authorList>
            <person name="Murat C."/>
            <person name="Payen T."/>
            <person name="Noel B."/>
            <person name="Kuo A."/>
            <person name="Morin E."/>
            <person name="Chen J."/>
            <person name="Kohler A."/>
            <person name="Krizsan K."/>
            <person name="Balestrini R."/>
            <person name="Da Silva C."/>
            <person name="Montanini B."/>
            <person name="Hainaut M."/>
            <person name="Levati E."/>
            <person name="Barry K.W."/>
            <person name="Belfiori B."/>
            <person name="Cichocki N."/>
            <person name="Clum A."/>
            <person name="Dockter R.B."/>
            <person name="Fauchery L."/>
            <person name="Guy J."/>
            <person name="Iotti M."/>
            <person name="Le Tacon F."/>
            <person name="Lindquist E.A."/>
            <person name="Lipzen A."/>
            <person name="Malagnac F."/>
            <person name="Mello A."/>
            <person name="Molinier V."/>
            <person name="Miyauchi S."/>
            <person name="Poulain J."/>
            <person name="Riccioni C."/>
            <person name="Rubini A."/>
            <person name="Sitrit Y."/>
            <person name="Splivallo R."/>
            <person name="Traeger S."/>
            <person name="Wang M."/>
            <person name="Zifcakova L."/>
            <person name="Wipf D."/>
            <person name="Zambonelli A."/>
            <person name="Paolocci F."/>
            <person name="Nowrousian M."/>
            <person name="Ottonello S."/>
            <person name="Baldrian P."/>
            <person name="Spatafora J.W."/>
            <person name="Henrissat B."/>
            <person name="Nagy L.G."/>
            <person name="Aury J.M."/>
            <person name="Wincker P."/>
            <person name="Grigoriev I.V."/>
            <person name="Bonfante P."/>
            <person name="Martin F.M."/>
        </authorList>
    </citation>
    <scope>NUCLEOTIDE SEQUENCE [LARGE SCALE GENOMIC DNA]</scope>
    <source>
        <strain evidence="3 4">RN42</strain>
    </source>
</reference>
<feature type="compositionally biased region" description="Polar residues" evidence="2">
    <location>
        <begin position="105"/>
        <end position="119"/>
    </location>
</feature>
<evidence type="ECO:0000313" key="3">
    <source>
        <dbReference type="EMBL" id="RPA78776.1"/>
    </source>
</evidence>
<dbReference type="EMBL" id="ML119707">
    <property type="protein sequence ID" value="RPA78776.1"/>
    <property type="molecule type" value="Genomic_DNA"/>
</dbReference>
<feature type="region of interest" description="Disordered" evidence="2">
    <location>
        <begin position="32"/>
        <end position="121"/>
    </location>
</feature>
<feature type="compositionally biased region" description="Polar residues" evidence="2">
    <location>
        <begin position="299"/>
        <end position="311"/>
    </location>
</feature>
<feature type="coiled-coil region" evidence="1">
    <location>
        <begin position="347"/>
        <end position="374"/>
    </location>
</feature>
<keyword evidence="4" id="KW-1185">Reference proteome</keyword>
<sequence>MTYNEWKDSISGFNAVFAQQLMLEILATTVPDETSSSSLTEPTQATSTGNNDNSTGTPTIQTSSNDGSRGSSETETGYFSPHHQSYAPIPSPLLPSAILPPKNVTPVNRNQTTSRNVSRSESEFIDPALINAGEILHSPSRVNSIPASPEKSPSRQPPSSIKTQLQRQQRQPQEPQELEAPHNTAVQHLIVPTMYPNNGNHTTLPMYSTNGMYTANAGMNSSMVGMMDGSMNSNTNGNTMNGGMNDNTSGNLHYGYSQPAYMHAPPTPTSHQSSPSRATTQVSEGQVNGQAYQPLTPRSRFQQSSSPLSQVHDSHPTRTHSHPTPQPTLTPYDMHSAATTPDIMAKINSLTNQVTQLTNTLQAVQQQNIELRTRLLNSEIHTDQQFRAFNLQITRYPAPADRRKPETLERIAFSVLGVLGFILDPLLVHNKEYWGVDNPETIATLAGASGWSPIDCRGVGKFCFTIDAAYPRFSNTPGVVLISCVSKSLCIEVLRRHAVWKNVMTEAGEVSKVPWAIESDVLVGKMEVRQGGGM</sequence>
<feature type="compositionally biased region" description="Low complexity" evidence="2">
    <location>
        <begin position="46"/>
        <end position="59"/>
    </location>
</feature>
<organism evidence="3 4">
    <name type="scientific">Ascobolus immersus RN42</name>
    <dbReference type="NCBI Taxonomy" id="1160509"/>
    <lineage>
        <taxon>Eukaryota</taxon>
        <taxon>Fungi</taxon>
        <taxon>Dikarya</taxon>
        <taxon>Ascomycota</taxon>
        <taxon>Pezizomycotina</taxon>
        <taxon>Pezizomycetes</taxon>
        <taxon>Pezizales</taxon>
        <taxon>Ascobolaceae</taxon>
        <taxon>Ascobolus</taxon>
    </lineage>
</organism>
<name>A0A3N4I069_ASCIM</name>
<keyword evidence="1" id="KW-0175">Coiled coil</keyword>
<feature type="compositionally biased region" description="Low complexity" evidence="2">
    <location>
        <begin position="164"/>
        <end position="175"/>
    </location>
</feature>
<feature type="region of interest" description="Disordered" evidence="2">
    <location>
        <begin position="135"/>
        <end position="182"/>
    </location>
</feature>
<evidence type="ECO:0000256" key="2">
    <source>
        <dbReference type="SAM" id="MobiDB-lite"/>
    </source>
</evidence>
<dbReference type="Proteomes" id="UP000275078">
    <property type="component" value="Unassembled WGS sequence"/>
</dbReference>
<dbReference type="AlphaFoldDB" id="A0A3N4I069"/>
<feature type="compositionally biased region" description="Polar residues" evidence="2">
    <location>
        <begin position="60"/>
        <end position="77"/>
    </location>
</feature>
<evidence type="ECO:0000313" key="4">
    <source>
        <dbReference type="Proteomes" id="UP000275078"/>
    </source>
</evidence>
<feature type="compositionally biased region" description="Polar residues" evidence="2">
    <location>
        <begin position="277"/>
        <end position="293"/>
    </location>
</feature>
<feature type="region of interest" description="Disordered" evidence="2">
    <location>
        <begin position="260"/>
        <end position="332"/>
    </location>
</feature>
<protein>
    <submittedName>
        <fullName evidence="3">Uncharacterized protein</fullName>
    </submittedName>
</protein>
<feature type="compositionally biased region" description="Polar residues" evidence="2">
    <location>
        <begin position="32"/>
        <end position="45"/>
    </location>
</feature>